<sequence length="271" mass="27754">MSRSSDPRTVSVEELMEGGDPAALDAVAADRPDHWDPALVVHCSSATNKVAMTHADLIAAVAGVASPDEDRVCLATLPAWGTSVHGGVALLALGLPAAGATTVLLPPSSDLRAAVAAHGATDVVATPEAAAALFAPGLPQGKLATLRRVIVVTPLADDARQAFRRRLSWVDLAEISGALEMGAATAESPEQVKVAPAPLGPLLLVQPDAAATQLKGKIPDQMPSPSEATSLVSPLQKIQKTVLSDAFAKSVAGKFLRRSPVACDKQAVSKL</sequence>
<dbReference type="Gramene" id="TraesCS6B03G1251100.1">
    <property type="protein sequence ID" value="TraesCS6B03G1251100.1.CDS"/>
    <property type="gene ID" value="TraesCS6B03G1251100"/>
</dbReference>
<dbReference type="Gramene" id="TraesCLE_scaffold_102292_01G000100.1">
    <property type="protein sequence ID" value="TraesCLE_scaffold_102292_01G000100.1"/>
    <property type="gene ID" value="TraesCLE_scaffold_102292_01G000100"/>
</dbReference>
<dbReference type="GO" id="GO:0016405">
    <property type="term" value="F:CoA-ligase activity"/>
    <property type="evidence" value="ECO:0000318"/>
    <property type="project" value="GO_Central"/>
</dbReference>
<evidence type="ECO:0000313" key="2">
    <source>
        <dbReference type="Proteomes" id="UP000019116"/>
    </source>
</evidence>
<proteinExistence type="predicted"/>
<dbReference type="Gene3D" id="3.40.50.12780">
    <property type="entry name" value="N-terminal domain of ligase-like"/>
    <property type="match status" value="1"/>
</dbReference>
<dbReference type="Gramene" id="TraesROB_scaffold_080823_01G000100.1">
    <property type="protein sequence ID" value="TraesROB_scaffold_080823_01G000100.1"/>
    <property type="gene ID" value="TraesROB_scaffold_080823_01G000100"/>
</dbReference>
<reference evidence="1" key="2">
    <citation type="submission" date="2018-10" db="UniProtKB">
        <authorList>
            <consortium name="EnsemblPlants"/>
        </authorList>
    </citation>
    <scope>IDENTIFICATION</scope>
</reference>
<accession>A0A3B6PU95</accession>
<dbReference type="EnsemblPlants" id="TraesCS6B02G450600.1">
    <property type="protein sequence ID" value="TraesCS6B02G450600.1"/>
    <property type="gene ID" value="TraesCS6B02G450600"/>
</dbReference>
<dbReference type="Gramene" id="TraesRN6B0101221100.1">
    <property type="protein sequence ID" value="TraesRN6B0101221100.1"/>
    <property type="gene ID" value="TraesRN6B0101221100"/>
</dbReference>
<dbReference type="Proteomes" id="UP000019116">
    <property type="component" value="Chromosome 6B"/>
</dbReference>
<dbReference type="OrthoDB" id="689584at2759"/>
<protein>
    <recommendedName>
        <fullName evidence="3">AMP-dependent synthetase/ligase domain-containing protein</fullName>
    </recommendedName>
</protein>
<evidence type="ECO:0008006" key="3">
    <source>
        <dbReference type="Google" id="ProtNLM"/>
    </source>
</evidence>
<keyword evidence="2" id="KW-1185">Reference proteome</keyword>
<dbReference type="InterPro" id="IPR042099">
    <property type="entry name" value="ANL_N_sf"/>
</dbReference>
<name>A0A3B6PU95_WHEAT</name>
<organism evidence="1">
    <name type="scientific">Triticum aestivum</name>
    <name type="common">Wheat</name>
    <dbReference type="NCBI Taxonomy" id="4565"/>
    <lineage>
        <taxon>Eukaryota</taxon>
        <taxon>Viridiplantae</taxon>
        <taxon>Streptophyta</taxon>
        <taxon>Embryophyta</taxon>
        <taxon>Tracheophyta</taxon>
        <taxon>Spermatophyta</taxon>
        <taxon>Magnoliopsida</taxon>
        <taxon>Liliopsida</taxon>
        <taxon>Poales</taxon>
        <taxon>Poaceae</taxon>
        <taxon>BOP clade</taxon>
        <taxon>Pooideae</taxon>
        <taxon>Triticodae</taxon>
        <taxon>Triticeae</taxon>
        <taxon>Triticinae</taxon>
        <taxon>Triticum</taxon>
    </lineage>
</organism>
<reference evidence="1" key="1">
    <citation type="submission" date="2018-08" db="EMBL/GenBank/DDBJ databases">
        <authorList>
            <person name="Rossello M."/>
        </authorList>
    </citation>
    <scope>NUCLEOTIDE SEQUENCE [LARGE SCALE GENOMIC DNA]</scope>
    <source>
        <strain evidence="1">cv. Chinese Spring</strain>
    </source>
</reference>
<dbReference type="Gramene" id="TraesCS6B02G450600.1">
    <property type="protein sequence ID" value="TraesCS6B02G450600.1"/>
    <property type="gene ID" value="TraesCS6B02G450600"/>
</dbReference>
<dbReference type="AlphaFoldDB" id="A0A3B6PU95"/>
<evidence type="ECO:0000313" key="1">
    <source>
        <dbReference type="EnsemblPlants" id="TraesCS6B02G450600.1"/>
    </source>
</evidence>
<dbReference type="Gramene" id="TraesCAD_scaffold_079809_01G000100.1">
    <property type="protein sequence ID" value="TraesCAD_scaffold_079809_01G000100.1"/>
    <property type="gene ID" value="TraesCAD_scaffold_079809_01G000100"/>
</dbReference>
<dbReference type="STRING" id="4565.A0A3B6PU95"/>
<dbReference type="SUPFAM" id="SSF56801">
    <property type="entry name" value="Acetyl-CoA synthetase-like"/>
    <property type="match status" value="1"/>
</dbReference>
<dbReference type="SMR" id="A0A3B6PU95"/>